<proteinExistence type="predicted"/>
<evidence type="ECO:0000313" key="3">
    <source>
        <dbReference type="Proteomes" id="UP000078046"/>
    </source>
</evidence>
<dbReference type="Proteomes" id="UP000078046">
    <property type="component" value="Unassembled WGS sequence"/>
</dbReference>
<protein>
    <recommendedName>
        <fullName evidence="4">MAM domain-containing protein</fullName>
    </recommendedName>
</protein>
<evidence type="ECO:0000256" key="1">
    <source>
        <dbReference type="SAM" id="Phobius"/>
    </source>
</evidence>
<comment type="caution">
    <text evidence="2">The sequence shown here is derived from an EMBL/GenBank/DDBJ whole genome shotgun (WGS) entry which is preliminary data.</text>
</comment>
<keyword evidence="3" id="KW-1185">Reference proteome</keyword>
<evidence type="ECO:0000313" key="2">
    <source>
        <dbReference type="EMBL" id="OAF64860.1"/>
    </source>
</evidence>
<dbReference type="EMBL" id="LWCA01001572">
    <property type="protein sequence ID" value="OAF64860.1"/>
    <property type="molecule type" value="Genomic_DNA"/>
</dbReference>
<feature type="transmembrane region" description="Helical" evidence="1">
    <location>
        <begin position="59"/>
        <end position="81"/>
    </location>
</feature>
<dbReference type="OrthoDB" id="5945029at2759"/>
<keyword evidence="1" id="KW-0812">Transmembrane</keyword>
<dbReference type="Pfam" id="PF06979">
    <property type="entry name" value="TMEM70"/>
    <property type="match status" value="1"/>
</dbReference>
<reference evidence="2 3" key="1">
    <citation type="submission" date="2016-04" db="EMBL/GenBank/DDBJ databases">
        <title>The genome of Intoshia linei affirms orthonectids as highly simplified spiralians.</title>
        <authorList>
            <person name="Mikhailov K.V."/>
            <person name="Slusarev G.S."/>
            <person name="Nikitin M.A."/>
            <person name="Logacheva M.D."/>
            <person name="Penin A."/>
            <person name="Aleoshin V."/>
            <person name="Panchin Y.V."/>
        </authorList>
    </citation>
    <scope>NUCLEOTIDE SEQUENCE [LARGE SCALE GENOMIC DNA]</scope>
    <source>
        <strain evidence="2">Intl2013</strain>
        <tissue evidence="2">Whole animal</tissue>
    </source>
</reference>
<dbReference type="Gene3D" id="2.60.120.200">
    <property type="match status" value="1"/>
</dbReference>
<dbReference type="SUPFAM" id="SSF49899">
    <property type="entry name" value="Concanavalin A-like lectins/glucanases"/>
    <property type="match status" value="2"/>
</dbReference>
<dbReference type="InterPro" id="IPR045325">
    <property type="entry name" value="TMEM70/TMEM186/TMEM223"/>
</dbReference>
<evidence type="ECO:0008006" key="4">
    <source>
        <dbReference type="Google" id="ProtNLM"/>
    </source>
</evidence>
<dbReference type="AlphaFoldDB" id="A0A177ASR4"/>
<name>A0A177ASR4_9BILA</name>
<feature type="non-terminal residue" evidence="2">
    <location>
        <position position="950"/>
    </location>
</feature>
<sequence length="950" mass="113326">MFLSKFTRLKNVAYSTLNTLNRLNLSNTRLLLKNMQICKISTQNIELIYKYRNQSPKKFMRILTLFSMGILTFSLSSTVVYRIRSSEKIKAPAIFFIMIAFSLVMLGAVLTEGMMRRLVLSVYFNPSADEYITKTTKYLFFDSCHSFKLNQVTHSDVTRLSFTLKAAGKPLILFKEDFIDPKHYGYLMKYISNNEIPEKRVVQDKKDISNVLFKCDFEKDLCGMEDAINDNWGVDRFKYTYTKNLHLDGQHASINTPTIDCVKWNKMQIPWRCLEKITNYKMCVSFRYKIRGNFNIKLYTVKSGKILPFWITQAIQADEYQCKHIPIERKNITKIGLTGWRNDNYSELDISNLMITNGLCGKEFEYDCSEEFFHKKWRLAQLNEEDDIESEKLSNNLKKKSTKKNFDKLNLLKDMFDKHKISNVFNNHSKNSIDSFNEKVKDNSQKFIDINRKESNIDETSKYSSDTNILNYHIPKRRNFQKITNVHYRDDRKLHHYYKDDYVNQMEYPVYKKGIESNQHNNYYNDYDELYYRNKYYDPYNYNYYYPKYEPKYEPKRNNYYYIYNIPSKKYNSEINNFDDELKLDPPLRQVSSKYFDEVFKKNDVDGKRKKMEDTLDDLDVGAINDNKLLEYILKLKQTDRNKYYKLIENAYSTVKSFYSDKDTNIDYEDGLKDLPTKLNNYEYIILKNKKKIEQNKLHQHFDKIPKFNIYARKMNNSKNNGLNDKSKEFSKNFINDDVDRFSNKLPLKSHEFNFNFDKIKVIEDDVIFTCDFEENACETKYNGSLFYILILPNIDYNGQVCVSFDYKIHSFLHNSKAQIINSPIPNNNQTQTESKNYFLLNTNDVWEHIQYNTTISNTTNISFRYDLQMYADTFAIDNIIIKNRPCLTSNNEVLFQCQFDKNYCYMWTKGIGFLKENMDTNNYRYVNNESNIPVLRSVPFQNFSKFRYV</sequence>
<dbReference type="InterPro" id="IPR013320">
    <property type="entry name" value="ConA-like_dom_sf"/>
</dbReference>
<feature type="transmembrane region" description="Helical" evidence="1">
    <location>
        <begin position="93"/>
        <end position="111"/>
    </location>
</feature>
<keyword evidence="1" id="KW-0472">Membrane</keyword>
<organism evidence="2 3">
    <name type="scientific">Intoshia linei</name>
    <dbReference type="NCBI Taxonomy" id="1819745"/>
    <lineage>
        <taxon>Eukaryota</taxon>
        <taxon>Metazoa</taxon>
        <taxon>Spiralia</taxon>
        <taxon>Lophotrochozoa</taxon>
        <taxon>Mesozoa</taxon>
        <taxon>Orthonectida</taxon>
        <taxon>Rhopaluridae</taxon>
        <taxon>Intoshia</taxon>
    </lineage>
</organism>
<accession>A0A177ASR4</accession>
<keyword evidence="1" id="KW-1133">Transmembrane helix</keyword>
<gene>
    <name evidence="2" type="ORF">A3Q56_07434</name>
</gene>